<proteinExistence type="predicted"/>
<accession>A0A3R5U7C1</accession>
<sequence length="146" mass="16763">MGFFQGRYGFDLLSKILVLLGLIFLVWRNIITLTIGFALVAYGTYRAFSKNITARSNEAFKFESFIRNKLGNVLSNRNNYGSSSMYSNKGFNFGNYKDKVASWYNERKNYKIVKCPNCSQKLRLPKGKGKIVVTCKKCANEFKMKT</sequence>
<evidence type="ECO:0000313" key="2">
    <source>
        <dbReference type="EMBL" id="QAA30674.1"/>
    </source>
</evidence>
<keyword evidence="1" id="KW-1133">Transmembrane helix</keyword>
<evidence type="ECO:0000256" key="1">
    <source>
        <dbReference type="SAM" id="Phobius"/>
    </source>
</evidence>
<dbReference type="AlphaFoldDB" id="A0A3R5U7C1"/>
<keyword evidence="3" id="KW-1185">Reference proteome</keyword>
<reference evidence="2 3" key="1">
    <citation type="submission" date="2018-01" db="EMBL/GenBank/DDBJ databases">
        <title>Genome Sequencing and Assembly of Anaerobacter polyendosporus strain CT4.</title>
        <authorList>
            <person name="Tachaapaikoon C."/>
            <person name="Sutheeworapong S."/>
            <person name="Jenjaroenpun P."/>
            <person name="Wongsurawat T."/>
            <person name="Nookeaw I."/>
            <person name="Cheawchanlertfa P."/>
            <person name="Kosugi A."/>
            <person name="Cheevadhanarak S."/>
            <person name="Ratanakhanokchai K."/>
        </authorList>
    </citation>
    <scope>NUCLEOTIDE SEQUENCE [LARGE SCALE GENOMIC DNA]</scope>
    <source>
        <strain evidence="2 3">CT4</strain>
    </source>
</reference>
<name>A0A3R5U7C1_9CLOT</name>
<dbReference type="Proteomes" id="UP000286268">
    <property type="component" value="Chromosome"/>
</dbReference>
<dbReference type="EMBL" id="CP025746">
    <property type="protein sequence ID" value="QAA30674.1"/>
    <property type="molecule type" value="Genomic_DNA"/>
</dbReference>
<dbReference type="KEGG" id="cmah:C1I91_02765"/>
<dbReference type="OrthoDB" id="3174166at2"/>
<dbReference type="RefSeq" id="WP_128211124.1">
    <property type="nucleotide sequence ID" value="NZ_CP025746.1"/>
</dbReference>
<organism evidence="2 3">
    <name type="scientific">Clostridium manihotivorum</name>
    <dbReference type="NCBI Taxonomy" id="2320868"/>
    <lineage>
        <taxon>Bacteria</taxon>
        <taxon>Bacillati</taxon>
        <taxon>Bacillota</taxon>
        <taxon>Clostridia</taxon>
        <taxon>Eubacteriales</taxon>
        <taxon>Clostridiaceae</taxon>
        <taxon>Clostridium</taxon>
    </lineage>
</organism>
<evidence type="ECO:0008006" key="4">
    <source>
        <dbReference type="Google" id="ProtNLM"/>
    </source>
</evidence>
<feature type="transmembrane region" description="Helical" evidence="1">
    <location>
        <begin position="16"/>
        <end position="42"/>
    </location>
</feature>
<keyword evidence="1" id="KW-0472">Membrane</keyword>
<gene>
    <name evidence="2" type="ORF">C1I91_02765</name>
</gene>
<protein>
    <recommendedName>
        <fullName evidence="4">Zn-finger containing protein</fullName>
    </recommendedName>
</protein>
<keyword evidence="1" id="KW-0812">Transmembrane</keyword>
<evidence type="ECO:0000313" key="3">
    <source>
        <dbReference type="Proteomes" id="UP000286268"/>
    </source>
</evidence>